<dbReference type="InterPro" id="IPR032675">
    <property type="entry name" value="LRR_dom_sf"/>
</dbReference>
<dbReference type="SMART" id="SM00367">
    <property type="entry name" value="LRR_CC"/>
    <property type="match status" value="4"/>
</dbReference>
<dbReference type="SMART" id="SM00256">
    <property type="entry name" value="FBOX"/>
    <property type="match status" value="1"/>
</dbReference>
<evidence type="ECO:0000313" key="3">
    <source>
        <dbReference type="Proteomes" id="UP000069272"/>
    </source>
</evidence>
<keyword evidence="1" id="KW-0833">Ubl conjugation pathway</keyword>
<dbReference type="InterPro" id="IPR001810">
    <property type="entry name" value="F-box_dom"/>
</dbReference>
<dbReference type="PANTHER" id="PTHR13318">
    <property type="entry name" value="PARTNER OF PAIRED, ISOFORM B-RELATED"/>
    <property type="match status" value="1"/>
</dbReference>
<dbReference type="Pfam" id="PF12937">
    <property type="entry name" value="F-box-like"/>
    <property type="match status" value="1"/>
</dbReference>
<dbReference type="EnsemblMetazoa" id="AALB014578-RA">
    <property type="protein sequence ID" value="AALB014578-PA"/>
    <property type="gene ID" value="AALB014578"/>
</dbReference>
<sequence>RQPFVKQAPPVLINSSSVASLFLFIDPAKTFTGYKQVSYCRTMSNSSVRSCAPTYAMSPNSDLFVKVATFHKTKIEQYVMSVIKVSDQYASTGSITYAGFNLVGRPTHFPNMGDFSDTYLMSRYGNWWEQMPSAAEEFGLKNVPDNLRPCDSFVLCRFENSVYPLQLKVYETLSGGAVQKVWMRTAMHVWALLWDRAVDVFEYINSIDPALPNPFTINLRQLHEPVEILMVELNYRDLDYHAGIDGIMLKGGTDFPVYIPTNFSPPNTQQSKQHKDRNQIMQQNNLSTTIDQLPEELLFGVFQHLDLMSLARAAQVCHKFQRVAEDSRLYFVLNLRPYWMMTSPKFYHWASKRASLCRKLNVSWNPDGEDLLTIKLIQLLKTCCKTLTHLRLGCNAAVTGHLLEMVMQNSPQLQELSIDGCWAVDISPDSGGMLTNLVRLNMTGNDWLNTPMLLEIVANNPHLEHLNINFCNNLALQQLFELLGSNNRQLISLNAVKAGKLTSEALCYLVACTKLQEIDIGWTFQELNWQTDHLCSLLIACPGIRKLFLSATRDLQDSDLFTIAGACSKIEQLSLVGCNNISASGIQHVLEHCKKLKLLDISHCQSVEHEHVLAWQNIYATEIKHIEPTHDIDG</sequence>
<dbReference type="GO" id="GO:0031146">
    <property type="term" value="P:SCF-dependent proteasomal ubiquitin-dependent protein catabolic process"/>
    <property type="evidence" value="ECO:0007669"/>
    <property type="project" value="TreeGrafter"/>
</dbReference>
<dbReference type="SUPFAM" id="SSF81383">
    <property type="entry name" value="F-box domain"/>
    <property type="match status" value="1"/>
</dbReference>
<reference evidence="2 3" key="1">
    <citation type="journal article" date="2017" name="G3 (Bethesda)">
        <title>The Physical Genome Mapping of Anopheles albimanus Corrected Scaffold Misassemblies and Identified Interarm Rearrangements in Genus Anopheles.</title>
        <authorList>
            <person name="Artemov G.N."/>
            <person name="Peery A.N."/>
            <person name="Jiang X."/>
            <person name="Tu Z."/>
            <person name="Stegniy V.N."/>
            <person name="Sharakhova M.V."/>
            <person name="Sharakhov I.V."/>
        </authorList>
    </citation>
    <scope>NUCLEOTIDE SEQUENCE [LARGE SCALE GENOMIC DNA]</scope>
    <source>
        <strain evidence="2 3">ALBI9_A</strain>
    </source>
</reference>
<dbReference type="GO" id="GO:0019005">
    <property type="term" value="C:SCF ubiquitin ligase complex"/>
    <property type="evidence" value="ECO:0007669"/>
    <property type="project" value="TreeGrafter"/>
</dbReference>
<proteinExistence type="predicted"/>
<reference evidence="2" key="2">
    <citation type="submission" date="2022-08" db="UniProtKB">
        <authorList>
            <consortium name="EnsemblMetazoa"/>
        </authorList>
    </citation>
    <scope>IDENTIFICATION</scope>
    <source>
        <strain evidence="2">STECLA/ALBI9_A</strain>
    </source>
</reference>
<dbReference type="InterPro" id="IPR006553">
    <property type="entry name" value="Leu-rich_rpt_Cys-con_subtyp"/>
</dbReference>
<dbReference type="PANTHER" id="PTHR13318:SF152">
    <property type="entry name" value="F-BOX_LRR-REPEAT PROTEIN 4"/>
    <property type="match status" value="1"/>
</dbReference>
<dbReference type="Proteomes" id="UP000069272">
    <property type="component" value="Chromosome X"/>
</dbReference>
<evidence type="ECO:0000313" key="2">
    <source>
        <dbReference type="EnsemblMetazoa" id="AALB014578-PA"/>
    </source>
</evidence>
<dbReference type="CDD" id="cd09917">
    <property type="entry name" value="F-box_SF"/>
    <property type="match status" value="1"/>
</dbReference>
<dbReference type="InterPro" id="IPR036047">
    <property type="entry name" value="F-box-like_dom_sf"/>
</dbReference>
<name>A0A182FY76_ANOAL</name>
<evidence type="ECO:0000256" key="1">
    <source>
        <dbReference type="ARBA" id="ARBA00022786"/>
    </source>
</evidence>
<dbReference type="VEuPathDB" id="VectorBase:AALB20_029362"/>
<dbReference type="VEuPathDB" id="VectorBase:AALB014578"/>
<organism evidence="2 3">
    <name type="scientific">Anopheles albimanus</name>
    <name type="common">New world malaria mosquito</name>
    <dbReference type="NCBI Taxonomy" id="7167"/>
    <lineage>
        <taxon>Eukaryota</taxon>
        <taxon>Metazoa</taxon>
        <taxon>Ecdysozoa</taxon>
        <taxon>Arthropoda</taxon>
        <taxon>Hexapoda</taxon>
        <taxon>Insecta</taxon>
        <taxon>Pterygota</taxon>
        <taxon>Neoptera</taxon>
        <taxon>Endopterygota</taxon>
        <taxon>Diptera</taxon>
        <taxon>Nematocera</taxon>
        <taxon>Culicoidea</taxon>
        <taxon>Culicidae</taxon>
        <taxon>Anophelinae</taxon>
        <taxon>Anopheles</taxon>
    </lineage>
</organism>
<dbReference type="SUPFAM" id="SSF52047">
    <property type="entry name" value="RNI-like"/>
    <property type="match status" value="1"/>
</dbReference>
<dbReference type="Gene3D" id="3.80.10.10">
    <property type="entry name" value="Ribonuclease Inhibitor"/>
    <property type="match status" value="2"/>
</dbReference>
<dbReference type="AlphaFoldDB" id="A0A182FY76"/>
<accession>A0A182FY76</accession>
<dbReference type="STRING" id="7167.A0A182FY76"/>
<keyword evidence="3" id="KW-1185">Reference proteome</keyword>
<protein>
    <submittedName>
        <fullName evidence="2">F-box domain-containing protein</fullName>
    </submittedName>
</protein>
<dbReference type="PROSITE" id="PS50181">
    <property type="entry name" value="FBOX"/>
    <property type="match status" value="1"/>
</dbReference>